<proteinExistence type="predicted"/>
<evidence type="ECO:0000256" key="13">
    <source>
        <dbReference type="ARBA" id="ARBA00023303"/>
    </source>
</evidence>
<keyword evidence="3 18" id="KW-0812">Transmembrane</keyword>
<dbReference type="InterPro" id="IPR019594">
    <property type="entry name" value="Glu/Gly-bd"/>
</dbReference>
<evidence type="ECO:0000313" key="21">
    <source>
        <dbReference type="Proteomes" id="UP000593567"/>
    </source>
</evidence>
<feature type="transmembrane region" description="Helical" evidence="18">
    <location>
        <begin position="62"/>
        <end position="82"/>
    </location>
</feature>
<dbReference type="AlphaFoldDB" id="A0A7J7IVE0"/>
<evidence type="ECO:0000256" key="18">
    <source>
        <dbReference type="SAM" id="Phobius"/>
    </source>
</evidence>
<gene>
    <name evidence="20" type="ORF">EB796_023822</name>
</gene>
<evidence type="ECO:0000256" key="14">
    <source>
        <dbReference type="ARBA" id="ARBA00034104"/>
    </source>
</evidence>
<feature type="binding site" evidence="15">
    <location>
        <position position="23"/>
    </location>
    <ligand>
        <name>L-glutamate</name>
        <dbReference type="ChEBI" id="CHEBI:29985"/>
    </ligand>
</feature>
<dbReference type="Gene3D" id="3.40.190.10">
    <property type="entry name" value="Periplasmic binding protein-like II"/>
    <property type="match status" value="1"/>
</dbReference>
<keyword evidence="11" id="KW-0628">Postsynaptic cell membrane</keyword>
<dbReference type="InterPro" id="IPR001320">
    <property type="entry name" value="Iontro_rcpt_C"/>
</dbReference>
<dbReference type="Proteomes" id="UP000593567">
    <property type="component" value="Unassembled WGS sequence"/>
</dbReference>
<feature type="binding site" evidence="15">
    <location>
        <position position="189"/>
    </location>
    <ligand>
        <name>L-glutamate</name>
        <dbReference type="ChEBI" id="CHEBI:29985"/>
    </ligand>
</feature>
<keyword evidence="5 18" id="KW-1133">Transmembrane helix</keyword>
<dbReference type="InterPro" id="IPR001508">
    <property type="entry name" value="Iono_Glu_rcpt_met"/>
</dbReference>
<dbReference type="PANTHER" id="PTHR18966">
    <property type="entry name" value="IONOTROPIC GLUTAMATE RECEPTOR"/>
    <property type="match status" value="1"/>
</dbReference>
<protein>
    <recommendedName>
        <fullName evidence="19">Ionotropic glutamate receptor C-terminal domain-containing protein</fullName>
    </recommendedName>
</protein>
<name>A0A7J7IVE0_BUGNE</name>
<feature type="transmembrane region" description="Helical" evidence="18">
    <location>
        <begin position="327"/>
        <end position="355"/>
    </location>
</feature>
<dbReference type="Gene3D" id="1.10.287.70">
    <property type="match status" value="1"/>
</dbReference>
<keyword evidence="6" id="KW-0770">Synapse</keyword>
<dbReference type="PRINTS" id="PR00177">
    <property type="entry name" value="NMDARECEPTOR"/>
</dbReference>
<sequence length="416" mass="46986">MIGMLIRNEADIALGDLTINHERSRVIDFTKPFMTLGISILYKKPEKKGLVFFSFMEPLNNRIWVCVIAAYIGVSLFCFFIARFSPYQWRNPHPCNPETDLIENEFTLLNSFWFTIASLMQQGSEVTPRAISTRLVAGFWHLFTLILISSYTANLAAFLTINRMSTPIQNAEDLAKQTAIKYGCQYGESTYRFFQVAQMSTYEKMWNSMSQNPNVFVNKSDLGIAKVKAGNYAYLMESIPLRYQLSQHCDLMEVGDELDSKGYGIGLPKNSPFRDMLSEKVLYLSENQILIRLYNKWWKKPEETCKSQSAEDFTSSTSANQLGLDNLGGVFVILGGGLVLAIIIGTLEFCINAFVNSKSDRRSMCAELLAECQFAGKCWVPVNKPVQLVPSNLTSMAIGHSDNEVEICNLIRTEHS</sequence>
<evidence type="ECO:0000313" key="20">
    <source>
        <dbReference type="EMBL" id="KAF6017883.1"/>
    </source>
</evidence>
<dbReference type="Pfam" id="PF00060">
    <property type="entry name" value="Lig_chan"/>
    <property type="match status" value="1"/>
</dbReference>
<evidence type="ECO:0000256" key="5">
    <source>
        <dbReference type="ARBA" id="ARBA00022989"/>
    </source>
</evidence>
<dbReference type="SUPFAM" id="SSF81324">
    <property type="entry name" value="Voltage-gated potassium channels"/>
    <property type="match status" value="1"/>
</dbReference>
<keyword evidence="13" id="KW-0407">Ion channel</keyword>
<keyword evidence="4" id="KW-0732">Signal</keyword>
<dbReference type="InterPro" id="IPR015683">
    <property type="entry name" value="Ionotropic_Glu_rcpt"/>
</dbReference>
<dbReference type="FunFam" id="3.40.190.10:FF:000060">
    <property type="entry name" value="Glutamate receptor ionotropic, kainate 1"/>
    <property type="match status" value="1"/>
</dbReference>
<evidence type="ECO:0000256" key="4">
    <source>
        <dbReference type="ARBA" id="ARBA00022729"/>
    </source>
</evidence>
<evidence type="ECO:0000256" key="3">
    <source>
        <dbReference type="ARBA" id="ARBA00022692"/>
    </source>
</evidence>
<evidence type="ECO:0000256" key="17">
    <source>
        <dbReference type="PIRSR" id="PIRSR601508-3"/>
    </source>
</evidence>
<reference evidence="20" key="1">
    <citation type="submission" date="2020-06" db="EMBL/GenBank/DDBJ databases">
        <title>Draft genome of Bugula neritina, a colonial animal packing powerful symbionts and potential medicines.</title>
        <authorList>
            <person name="Rayko M."/>
        </authorList>
    </citation>
    <scope>NUCLEOTIDE SEQUENCE [LARGE SCALE GENOMIC DNA]</scope>
    <source>
        <strain evidence="20">Kwan_BN1</strain>
    </source>
</reference>
<keyword evidence="2" id="KW-1003">Cell membrane</keyword>
<organism evidence="20 21">
    <name type="scientific">Bugula neritina</name>
    <name type="common">Brown bryozoan</name>
    <name type="synonym">Sertularia neritina</name>
    <dbReference type="NCBI Taxonomy" id="10212"/>
    <lineage>
        <taxon>Eukaryota</taxon>
        <taxon>Metazoa</taxon>
        <taxon>Spiralia</taxon>
        <taxon>Lophotrochozoa</taxon>
        <taxon>Bryozoa</taxon>
        <taxon>Gymnolaemata</taxon>
        <taxon>Cheilostomatida</taxon>
        <taxon>Flustrina</taxon>
        <taxon>Buguloidea</taxon>
        <taxon>Bugulidae</taxon>
        <taxon>Bugula</taxon>
    </lineage>
</organism>
<dbReference type="EMBL" id="VXIV02003353">
    <property type="protein sequence ID" value="KAF6017883.1"/>
    <property type="molecule type" value="Genomic_DNA"/>
</dbReference>
<evidence type="ECO:0000256" key="6">
    <source>
        <dbReference type="ARBA" id="ARBA00023018"/>
    </source>
</evidence>
<keyword evidence="17" id="KW-1015">Disulfide bond</keyword>
<evidence type="ECO:0000256" key="15">
    <source>
        <dbReference type="PIRSR" id="PIRSR601508-1"/>
    </source>
</evidence>
<evidence type="ECO:0000256" key="12">
    <source>
        <dbReference type="ARBA" id="ARBA00023286"/>
    </source>
</evidence>
<evidence type="ECO:0000256" key="2">
    <source>
        <dbReference type="ARBA" id="ARBA00022475"/>
    </source>
</evidence>
<feature type="transmembrane region" description="Helical" evidence="18">
    <location>
        <begin position="139"/>
        <end position="161"/>
    </location>
</feature>
<evidence type="ECO:0000256" key="1">
    <source>
        <dbReference type="ARBA" id="ARBA00022448"/>
    </source>
</evidence>
<keyword evidence="7" id="KW-0406">Ion transport</keyword>
<dbReference type="GO" id="GO:0015276">
    <property type="term" value="F:ligand-gated monoatomic ion channel activity"/>
    <property type="evidence" value="ECO:0007669"/>
    <property type="project" value="InterPro"/>
</dbReference>
<evidence type="ECO:0000259" key="19">
    <source>
        <dbReference type="SMART" id="SM00079"/>
    </source>
</evidence>
<dbReference type="GO" id="GO:0045211">
    <property type="term" value="C:postsynaptic membrane"/>
    <property type="evidence" value="ECO:0007669"/>
    <property type="project" value="UniProtKB-SubCell"/>
</dbReference>
<accession>A0A7J7IVE0</accession>
<feature type="domain" description="Ionotropic glutamate receptor C-terminal" evidence="19">
    <location>
        <begin position="1"/>
        <end position="300"/>
    </location>
</feature>
<comment type="caution">
    <text evidence="20">The sequence shown here is derived from an EMBL/GenBank/DDBJ whole genome shotgun (WGS) entry which is preliminary data.</text>
</comment>
<keyword evidence="10" id="KW-0325">Glycoprotein</keyword>
<feature type="binding site" evidence="15">
    <location>
        <position position="190"/>
    </location>
    <ligand>
        <name>L-glutamate</name>
        <dbReference type="ChEBI" id="CHEBI:29985"/>
    </ligand>
</feature>
<evidence type="ECO:0000256" key="8">
    <source>
        <dbReference type="ARBA" id="ARBA00023136"/>
    </source>
</evidence>
<comment type="subcellular location">
    <subcellularLocation>
        <location evidence="14">Postsynaptic cell membrane</location>
        <topology evidence="14">Multi-pass membrane protein</topology>
    </subcellularLocation>
</comment>
<feature type="site" description="Crucial to convey clamshell closure to channel opening" evidence="16">
    <location>
        <position position="168"/>
    </location>
</feature>
<dbReference type="SUPFAM" id="SSF53850">
    <property type="entry name" value="Periplasmic binding protein-like II"/>
    <property type="match status" value="1"/>
</dbReference>
<dbReference type="GO" id="GO:0038023">
    <property type="term" value="F:signaling receptor activity"/>
    <property type="evidence" value="ECO:0007669"/>
    <property type="project" value="InterPro"/>
</dbReference>
<evidence type="ECO:0000256" key="9">
    <source>
        <dbReference type="ARBA" id="ARBA00023170"/>
    </source>
</evidence>
<evidence type="ECO:0000256" key="10">
    <source>
        <dbReference type="ARBA" id="ARBA00023180"/>
    </source>
</evidence>
<dbReference type="FunFam" id="1.10.287.70:FF:000010">
    <property type="entry name" value="Putative glutamate receptor ionotropic kainate 1"/>
    <property type="match status" value="1"/>
</dbReference>
<evidence type="ECO:0000256" key="7">
    <source>
        <dbReference type="ARBA" id="ARBA00023065"/>
    </source>
</evidence>
<keyword evidence="9" id="KW-0675">Receptor</keyword>
<feature type="binding site" evidence="15">
    <location>
        <position position="18"/>
    </location>
    <ligand>
        <name>L-glutamate</name>
        <dbReference type="ChEBI" id="CHEBI:29985"/>
    </ligand>
</feature>
<keyword evidence="1" id="KW-0813">Transport</keyword>
<dbReference type="SMART" id="SM00079">
    <property type="entry name" value="PBPe"/>
    <property type="match status" value="1"/>
</dbReference>
<evidence type="ECO:0000256" key="11">
    <source>
        <dbReference type="ARBA" id="ARBA00023257"/>
    </source>
</evidence>
<keyword evidence="21" id="KW-1185">Reference proteome</keyword>
<feature type="disulfide bond" evidence="17">
    <location>
        <begin position="249"/>
        <end position="305"/>
    </location>
</feature>
<keyword evidence="8 18" id="KW-0472">Membrane</keyword>
<keyword evidence="12" id="KW-1071">Ligand-gated ion channel</keyword>
<feature type="binding site" evidence="15">
    <location>
        <position position="237"/>
    </location>
    <ligand>
        <name>L-glutamate</name>
        <dbReference type="ChEBI" id="CHEBI:29985"/>
    </ligand>
</feature>
<evidence type="ECO:0000256" key="16">
    <source>
        <dbReference type="PIRSR" id="PIRSR601508-2"/>
    </source>
</evidence>
<dbReference type="Pfam" id="PF10613">
    <property type="entry name" value="Lig_chan-Glu_bd"/>
    <property type="match status" value="1"/>
</dbReference>
<dbReference type="OrthoDB" id="5984008at2759"/>